<dbReference type="EMBL" id="JBEHCU010007546">
    <property type="protein sequence ID" value="KAL1394576.1"/>
    <property type="molecule type" value="Genomic_DNA"/>
</dbReference>
<dbReference type="NCBIfam" id="TIGR01297">
    <property type="entry name" value="CDF"/>
    <property type="match status" value="1"/>
</dbReference>
<feature type="region of interest" description="Disordered" evidence="8">
    <location>
        <begin position="168"/>
        <end position="191"/>
    </location>
</feature>
<dbReference type="InterPro" id="IPR002524">
    <property type="entry name" value="Cation_efflux"/>
</dbReference>
<protein>
    <recommendedName>
        <fullName evidence="14">Zinc transporter 1</fullName>
    </recommendedName>
</protein>
<feature type="compositionally biased region" description="Polar residues" evidence="8">
    <location>
        <begin position="860"/>
        <end position="871"/>
    </location>
</feature>
<gene>
    <name evidence="12" type="ORF">pipiens_003019</name>
</gene>
<feature type="domain" description="Cation efflux protein transmembrane" evidence="10">
    <location>
        <begin position="15"/>
        <end position="258"/>
    </location>
</feature>
<feature type="compositionally biased region" description="Polar residues" evidence="8">
    <location>
        <begin position="719"/>
        <end position="731"/>
    </location>
</feature>
<dbReference type="Pfam" id="PF01545">
    <property type="entry name" value="Cation_efflux"/>
    <property type="match status" value="1"/>
</dbReference>
<evidence type="ECO:0000259" key="10">
    <source>
        <dbReference type="Pfam" id="PF01545"/>
    </source>
</evidence>
<keyword evidence="4 9" id="KW-0812">Transmembrane</keyword>
<keyword evidence="13" id="KW-1185">Reference proteome</keyword>
<evidence type="ECO:0000256" key="2">
    <source>
        <dbReference type="ARBA" id="ARBA00008873"/>
    </source>
</evidence>
<comment type="similarity">
    <text evidence="2">Belongs to the cation diffusion facilitator (CDF) transporter (TC 2.A.4) family. SLC30A subfamily.</text>
</comment>
<dbReference type="InterPro" id="IPR027470">
    <property type="entry name" value="Cation_efflux_CTD"/>
</dbReference>
<dbReference type="PANTHER" id="PTHR45820">
    <property type="entry name" value="FI23527P1"/>
    <property type="match status" value="1"/>
</dbReference>
<evidence type="ECO:0000313" key="13">
    <source>
        <dbReference type="Proteomes" id="UP001562425"/>
    </source>
</evidence>
<keyword evidence="3" id="KW-0813">Transport</keyword>
<evidence type="ECO:0000256" key="8">
    <source>
        <dbReference type="SAM" id="MobiDB-lite"/>
    </source>
</evidence>
<feature type="transmembrane region" description="Helical" evidence="9">
    <location>
        <begin position="12"/>
        <end position="31"/>
    </location>
</feature>
<feature type="transmembrane region" description="Helical" evidence="9">
    <location>
        <begin position="113"/>
        <end position="132"/>
    </location>
</feature>
<comment type="caution">
    <text evidence="12">The sequence shown here is derived from an EMBL/GenBank/DDBJ whole genome shotgun (WGS) entry which is preliminary data.</text>
</comment>
<feature type="transmembrane region" description="Helical" evidence="9">
    <location>
        <begin position="77"/>
        <end position="98"/>
    </location>
</feature>
<dbReference type="AlphaFoldDB" id="A0ABD1D4M9"/>
<evidence type="ECO:0000256" key="3">
    <source>
        <dbReference type="ARBA" id="ARBA00022448"/>
    </source>
</evidence>
<evidence type="ECO:0000256" key="4">
    <source>
        <dbReference type="ARBA" id="ARBA00022692"/>
    </source>
</evidence>
<evidence type="ECO:0000259" key="11">
    <source>
        <dbReference type="Pfam" id="PF16916"/>
    </source>
</evidence>
<feature type="domain" description="Cation efflux protein cytoplasmic" evidence="11">
    <location>
        <begin position="265"/>
        <end position="335"/>
    </location>
</feature>
<evidence type="ECO:0000256" key="1">
    <source>
        <dbReference type="ARBA" id="ARBA00004141"/>
    </source>
</evidence>
<reference evidence="12 13" key="1">
    <citation type="submission" date="2024-05" db="EMBL/GenBank/DDBJ databases">
        <title>Culex pipiens pipiens assembly and annotation.</title>
        <authorList>
            <person name="Alout H."/>
            <person name="Durand T."/>
        </authorList>
    </citation>
    <scope>NUCLEOTIDE SEQUENCE [LARGE SCALE GENOMIC DNA]</scope>
    <source>
        <strain evidence="12">HA-2024</strain>
        <tissue evidence="12">Whole body</tissue>
    </source>
</reference>
<dbReference type="Pfam" id="PF16916">
    <property type="entry name" value="ZT_dimer"/>
    <property type="match status" value="1"/>
</dbReference>
<comment type="subcellular location">
    <subcellularLocation>
        <location evidence="1">Membrane</location>
        <topology evidence="1">Multi-pass membrane protein</topology>
    </subcellularLocation>
</comment>
<evidence type="ECO:0000313" key="12">
    <source>
        <dbReference type="EMBL" id="KAL1394576.1"/>
    </source>
</evidence>
<dbReference type="SUPFAM" id="SSF161111">
    <property type="entry name" value="Cation efflux protein transmembrane domain-like"/>
    <property type="match status" value="1"/>
</dbReference>
<feature type="transmembrane region" description="Helical" evidence="9">
    <location>
        <begin position="233"/>
        <end position="250"/>
    </location>
</feature>
<dbReference type="InterPro" id="IPR027469">
    <property type="entry name" value="Cation_efflux_TMD_sf"/>
</dbReference>
<organism evidence="12 13">
    <name type="scientific">Culex pipiens pipiens</name>
    <name type="common">Northern house mosquito</name>
    <dbReference type="NCBI Taxonomy" id="38569"/>
    <lineage>
        <taxon>Eukaryota</taxon>
        <taxon>Metazoa</taxon>
        <taxon>Ecdysozoa</taxon>
        <taxon>Arthropoda</taxon>
        <taxon>Hexapoda</taxon>
        <taxon>Insecta</taxon>
        <taxon>Pterygota</taxon>
        <taxon>Neoptera</taxon>
        <taxon>Endopterygota</taxon>
        <taxon>Diptera</taxon>
        <taxon>Nematocera</taxon>
        <taxon>Culicoidea</taxon>
        <taxon>Culicidae</taxon>
        <taxon>Culicinae</taxon>
        <taxon>Culicini</taxon>
        <taxon>Culex</taxon>
        <taxon>Culex</taxon>
    </lineage>
</organism>
<keyword evidence="7 9" id="KW-0472">Membrane</keyword>
<evidence type="ECO:0000256" key="7">
    <source>
        <dbReference type="ARBA" id="ARBA00023136"/>
    </source>
</evidence>
<feature type="transmembrane region" description="Helical" evidence="9">
    <location>
        <begin position="198"/>
        <end position="221"/>
    </location>
</feature>
<keyword evidence="6 9" id="KW-1133">Transmembrane helix</keyword>
<sequence>MAKFSGKKCRLLTVMTLTVFFFFVEIVVGYLTNSMALVADSFHMLGDIAALVISFLSIKMSPKKWSKNTFGWARAEVLGALVNAVFLVALCFSITIEACKRFIEVEHIHQPELLIWVGVLGLLVNLLGLCLLHKHGGGHMHSHGGMPHSHGMSHGNLAHVDNSEENKTFMFQNGDSPPKKPTHHGHSHDSSQMNMRGAFLHVLSDALGSVIVIISALVVRFTEWEYKLYMDPALSILLVILILHSVWPLLRESALILLQTVPTHIQVDAIQRRLLEKVDGVLAVHEFHVWQLAGDRIIASAHIRCRNLSEYMKIAEKVKEFFHNEGIHSTTIQPEFVEIETLNSYSGSDGISTSLNGSATQDCCALDCPTTDESSCIKATCCQNNNTIKQQTTKAAKRGRTGNAKFPAGTGGLELKDLVAVLPDILGKAKPHRSSAICKPRTVVIPPDSGSGASGAVGGGELHLAIASLNAASKEFSTLAEKVMAIAAATNNSSNNSKETGQQDCQLINDSNNTTVNEKEKTERHIYKEIDDITLADSKAPSPVPWSDAFQSQTRPVATPTADTGNIVVAIDNPCTPARKPTSARNEVIVKDCTAIATIPRGPPLAVPPPPVLAPPPLEEKLDKLLDSVVKIKVDMHQKIDRIARRVDQIRQDLQLNIDNTDRTVCNNLLELAGVPHRKGENLQLYFRRICELLGYTEADIPLVDIRRKRADRTEKTESSISTATTTNPNLKGTEAADQAEPPVITIEFIFKNIRDNFYRAYLRTRPTPLRLADIGLESDRRIYINESLTKLNQKLKSAALRKKRDGLLHAVYTVDGAVFVQAQPGQKGRRNQPSSPTPSPFLCRQRTSRGGNDVESGSLLDQANPTSASAPDTDASGLPKLTV</sequence>
<dbReference type="Gene3D" id="1.20.1510.10">
    <property type="entry name" value="Cation efflux protein transmembrane domain"/>
    <property type="match status" value="1"/>
</dbReference>
<evidence type="ECO:0000256" key="6">
    <source>
        <dbReference type="ARBA" id="ARBA00022989"/>
    </source>
</evidence>
<evidence type="ECO:0000256" key="5">
    <source>
        <dbReference type="ARBA" id="ARBA00022833"/>
    </source>
</evidence>
<evidence type="ECO:0000256" key="9">
    <source>
        <dbReference type="SAM" id="Phobius"/>
    </source>
</evidence>
<dbReference type="GO" id="GO:0016020">
    <property type="term" value="C:membrane"/>
    <property type="evidence" value="ECO:0007669"/>
    <property type="project" value="UniProtKB-SubCell"/>
</dbReference>
<accession>A0ABD1D4M9</accession>
<feature type="region of interest" description="Disordered" evidence="8">
    <location>
        <begin position="824"/>
        <end position="884"/>
    </location>
</feature>
<dbReference type="InterPro" id="IPR058533">
    <property type="entry name" value="Cation_efflux_TM"/>
</dbReference>
<proteinExistence type="inferred from homology"/>
<keyword evidence="5" id="KW-0862">Zinc</keyword>
<evidence type="ECO:0008006" key="14">
    <source>
        <dbReference type="Google" id="ProtNLM"/>
    </source>
</evidence>
<dbReference type="PANTHER" id="PTHR45820:SF4">
    <property type="entry name" value="ZINC TRANSPORTER 63C, ISOFORM F"/>
    <property type="match status" value="1"/>
</dbReference>
<name>A0ABD1D4M9_CULPP</name>
<feature type="region of interest" description="Disordered" evidence="8">
    <location>
        <begin position="712"/>
        <end position="735"/>
    </location>
</feature>
<dbReference type="Proteomes" id="UP001562425">
    <property type="component" value="Unassembled WGS sequence"/>
</dbReference>